<dbReference type="InterPro" id="IPR005025">
    <property type="entry name" value="FMN_Rdtase-like_dom"/>
</dbReference>
<accession>A0ABQ5Q6S9</accession>
<gene>
    <name evidence="2" type="ORF">GETHPA_16490</name>
</gene>
<dbReference type="Proteomes" id="UP001165089">
    <property type="component" value="Unassembled WGS sequence"/>
</dbReference>
<dbReference type="PANTHER" id="PTHR30543:SF21">
    <property type="entry name" value="NAD(P)H-DEPENDENT FMN REDUCTASE LOT6"/>
    <property type="match status" value="1"/>
</dbReference>
<evidence type="ECO:0000313" key="3">
    <source>
        <dbReference type="Proteomes" id="UP001165089"/>
    </source>
</evidence>
<dbReference type="InterPro" id="IPR050712">
    <property type="entry name" value="NAD(P)H-dep_reductase"/>
</dbReference>
<reference evidence="2 3" key="1">
    <citation type="journal article" date="2023" name="Antonie Van Leeuwenhoek">
        <title>Mesoterricola silvestris gen. nov., sp. nov., Mesoterricola sediminis sp. nov., Geothrix oryzae sp. nov., Geothrix edaphica sp. nov., Geothrix rubra sp. nov., and Geothrix limicola sp. nov., six novel members of Acidobacteriota isolated from soils.</title>
        <authorList>
            <person name="Itoh H."/>
            <person name="Sugisawa Y."/>
            <person name="Mise K."/>
            <person name="Xu Z."/>
            <person name="Kuniyasu M."/>
            <person name="Ushijima N."/>
            <person name="Kawano K."/>
            <person name="Kobayashi E."/>
            <person name="Shiratori Y."/>
            <person name="Masuda Y."/>
            <person name="Senoo K."/>
        </authorList>
    </citation>
    <scope>NUCLEOTIDE SEQUENCE [LARGE SCALE GENOMIC DNA]</scope>
    <source>
        <strain evidence="2 3">Red803</strain>
    </source>
</reference>
<evidence type="ECO:0000313" key="2">
    <source>
        <dbReference type="EMBL" id="GLH70116.1"/>
    </source>
</evidence>
<protein>
    <submittedName>
        <fullName evidence="2">NAD(P)H-dependent oxidoreductase</fullName>
    </submittedName>
</protein>
<dbReference type="SUPFAM" id="SSF52218">
    <property type="entry name" value="Flavoproteins"/>
    <property type="match status" value="1"/>
</dbReference>
<sequence length="182" mass="18846">MNLALMGGSLRPESLNGRLLGHLAREASARGHEVAAFSGRALAMPLYAEGAPAPAEALALQEALLGAQGLVLVSPEYNAGIPGHLKNAVDWLSTLKPSPWPGLPVLLCAASPGAFGGARGLMAWRATLANMGALALPEVLTVPHADQQLEADGAPSDPRTRAQAVRALEAFLSLAERLGPRR</sequence>
<dbReference type="InterPro" id="IPR029039">
    <property type="entry name" value="Flavoprotein-like_sf"/>
</dbReference>
<dbReference type="Gene3D" id="3.40.50.360">
    <property type="match status" value="1"/>
</dbReference>
<proteinExistence type="predicted"/>
<name>A0ABQ5Q6S9_9BACT</name>
<feature type="domain" description="NADPH-dependent FMN reductase-like" evidence="1">
    <location>
        <begin position="1"/>
        <end position="145"/>
    </location>
</feature>
<organism evidence="2 3">
    <name type="scientific">Geothrix rubra</name>
    <dbReference type="NCBI Taxonomy" id="2927977"/>
    <lineage>
        <taxon>Bacteria</taxon>
        <taxon>Pseudomonadati</taxon>
        <taxon>Acidobacteriota</taxon>
        <taxon>Holophagae</taxon>
        <taxon>Holophagales</taxon>
        <taxon>Holophagaceae</taxon>
        <taxon>Geothrix</taxon>
    </lineage>
</organism>
<keyword evidence="3" id="KW-1185">Reference proteome</keyword>
<evidence type="ECO:0000259" key="1">
    <source>
        <dbReference type="Pfam" id="PF03358"/>
    </source>
</evidence>
<dbReference type="EMBL" id="BSDD01000003">
    <property type="protein sequence ID" value="GLH70116.1"/>
    <property type="molecule type" value="Genomic_DNA"/>
</dbReference>
<dbReference type="PANTHER" id="PTHR30543">
    <property type="entry name" value="CHROMATE REDUCTASE"/>
    <property type="match status" value="1"/>
</dbReference>
<comment type="caution">
    <text evidence="2">The sequence shown here is derived from an EMBL/GenBank/DDBJ whole genome shotgun (WGS) entry which is preliminary data.</text>
</comment>
<dbReference type="Pfam" id="PF03358">
    <property type="entry name" value="FMN_red"/>
    <property type="match status" value="1"/>
</dbReference>
<dbReference type="RefSeq" id="WP_285724521.1">
    <property type="nucleotide sequence ID" value="NZ_BSDD01000003.1"/>
</dbReference>